<dbReference type="Proteomes" id="UP000256941">
    <property type="component" value="Unassembled WGS sequence"/>
</dbReference>
<name>A0A3D9XSV1_PARVE</name>
<gene>
    <name evidence="1" type="ORF">BDD41_2035</name>
</gene>
<dbReference type="AlphaFoldDB" id="A0A3D9XSV1"/>
<evidence type="ECO:0000313" key="1">
    <source>
        <dbReference type="EMBL" id="REF73475.1"/>
    </source>
</evidence>
<accession>A0A3D9XSV1</accession>
<comment type="caution">
    <text evidence="1">The sequence shown here is derived from an EMBL/GenBank/DDBJ whole genome shotgun (WGS) entry which is preliminary data.</text>
</comment>
<organism evidence="1 2">
    <name type="scientific">Paracoccus versutus</name>
    <name type="common">Thiobacillus versutus</name>
    <dbReference type="NCBI Taxonomy" id="34007"/>
    <lineage>
        <taxon>Bacteria</taxon>
        <taxon>Pseudomonadati</taxon>
        <taxon>Pseudomonadota</taxon>
        <taxon>Alphaproteobacteria</taxon>
        <taxon>Rhodobacterales</taxon>
        <taxon>Paracoccaceae</taxon>
        <taxon>Paracoccus</taxon>
    </lineage>
</organism>
<sequence length="40" mass="4233">MSTAIIGCDAVARDGFEVIAYVLKSKWHPRVDRDIGGAGG</sequence>
<dbReference type="EMBL" id="QTUJ01000001">
    <property type="protein sequence ID" value="REF73475.1"/>
    <property type="molecule type" value="Genomic_DNA"/>
</dbReference>
<proteinExistence type="predicted"/>
<protein>
    <submittedName>
        <fullName evidence="1">Uncharacterized protein</fullName>
    </submittedName>
</protein>
<evidence type="ECO:0000313" key="2">
    <source>
        <dbReference type="Proteomes" id="UP000256941"/>
    </source>
</evidence>
<reference evidence="1 2" key="1">
    <citation type="submission" date="2018-08" db="EMBL/GenBank/DDBJ databases">
        <title>Genomic Encyclopedia of Archaeal and Bacterial Type Strains, Phase II (KMG-II): from individual species to whole genera.</title>
        <authorList>
            <person name="Goeker M."/>
        </authorList>
    </citation>
    <scope>NUCLEOTIDE SEQUENCE [LARGE SCALE GENOMIC DNA]</scope>
    <source>
        <strain evidence="1 2">DSM 17099</strain>
    </source>
</reference>